<reference evidence="2" key="1">
    <citation type="submission" date="2010-10" db="EMBL/GenBank/DDBJ databases">
        <title>The complete genome of Halanaerobium praevalens DSM 2228.</title>
        <authorList>
            <consortium name="US DOE Joint Genome Institute (JGI-PGF)"/>
            <person name="Lucas S."/>
            <person name="Copeland A."/>
            <person name="Lapidus A."/>
            <person name="Glavina del Rio T."/>
            <person name="Dalin E."/>
            <person name="Tice H."/>
            <person name="Bruce D."/>
            <person name="Goodwin L."/>
            <person name="Pitluck S."/>
            <person name="Kyrpides N."/>
            <person name="Mavromatis K."/>
            <person name="Ivanova N."/>
            <person name="Ovchinnikova G."/>
            <person name="Chertkov O."/>
            <person name="Detter J.C."/>
            <person name="Han C."/>
            <person name="Larimer F."/>
            <person name="Land M."/>
            <person name="Hauser L."/>
            <person name="Markowitz V."/>
            <person name="Cheng J.-F."/>
            <person name="Hugenholtz P."/>
            <person name="Woyke T."/>
            <person name="Wu D."/>
            <person name="Tindall B."/>
            <person name="Pomrenke H.G."/>
            <person name="Brambilla E."/>
            <person name="Klenk H.-P."/>
            <person name="Eisen J.A."/>
        </authorList>
    </citation>
    <scope>NUCLEOTIDE SEQUENCE [LARGE SCALE GENOMIC DNA]</scope>
    <source>
        <strain evidence="2">ATCC 33744 / DSM 2228 / GSL</strain>
    </source>
</reference>
<protein>
    <submittedName>
        <fullName evidence="1">rRNA methylase</fullName>
    </submittedName>
</protein>
<gene>
    <name evidence="1" type="ordered locus">Hprae_0998</name>
</gene>
<dbReference type="InterPro" id="IPR010719">
    <property type="entry name" value="MnmM_MeTrfase"/>
</dbReference>
<dbReference type="RefSeq" id="WP_014553184.1">
    <property type="nucleotide sequence ID" value="NC_017455.1"/>
</dbReference>
<dbReference type="SUPFAM" id="SSF53335">
    <property type="entry name" value="S-adenosyl-L-methionine-dependent methyltransferases"/>
    <property type="match status" value="1"/>
</dbReference>
<reference evidence="1 2" key="2">
    <citation type="journal article" date="2011" name="Stand. Genomic Sci.">
        <title>Complete genome sequence of the extremely halophilic Halanaerobium praevalens type strain (GSL).</title>
        <authorList>
            <person name="Ivanova N."/>
            <person name="Sikorski J."/>
            <person name="Chertkov O."/>
            <person name="Nolan M."/>
            <person name="Lucas S."/>
            <person name="Hammon N."/>
            <person name="Deshpande S."/>
            <person name="Cheng J.F."/>
            <person name="Tapia R."/>
            <person name="Han C."/>
            <person name="Goodwin L."/>
            <person name="Pitluck S."/>
            <person name="Huntemann M."/>
            <person name="Liolios K."/>
            <person name="Pagani I."/>
            <person name="Mavromatis K."/>
            <person name="Ovchinikova G."/>
            <person name="Pati A."/>
            <person name="Chen A."/>
            <person name="Palaniappan K."/>
            <person name="Land M."/>
            <person name="Hauser L."/>
            <person name="Brambilla E.M."/>
            <person name="Kannan K.P."/>
            <person name="Rohde M."/>
            <person name="Tindall B.J."/>
            <person name="Goker M."/>
            <person name="Detter J.C."/>
            <person name="Woyke T."/>
            <person name="Bristow J."/>
            <person name="Eisen J.A."/>
            <person name="Markowitz V."/>
            <person name="Hugenholtz P."/>
            <person name="Kyrpides N.C."/>
            <person name="Klenk H.P."/>
            <person name="Lapidus A."/>
        </authorList>
    </citation>
    <scope>NUCLEOTIDE SEQUENCE [LARGE SCALE GENOMIC DNA]</scope>
    <source>
        <strain evidence="2">ATCC 33744 / DSM 2228 / GSL</strain>
    </source>
</reference>
<dbReference type="KEGG" id="hpk:Hprae_0998"/>
<accession>E3DS27</accession>
<dbReference type="GO" id="GO:0008168">
    <property type="term" value="F:methyltransferase activity"/>
    <property type="evidence" value="ECO:0007669"/>
    <property type="project" value="UniProtKB-KW"/>
</dbReference>
<dbReference type="HOGENOM" id="CLU_079190_1_0_9"/>
<dbReference type="Proteomes" id="UP000006866">
    <property type="component" value="Chromosome"/>
</dbReference>
<dbReference type="InterPro" id="IPR029063">
    <property type="entry name" value="SAM-dependent_MTases_sf"/>
</dbReference>
<dbReference type="PATRIC" id="fig|572479.3.peg.1009"/>
<dbReference type="eggNOG" id="COG4123">
    <property type="taxonomic scope" value="Bacteria"/>
</dbReference>
<evidence type="ECO:0000313" key="2">
    <source>
        <dbReference type="Proteomes" id="UP000006866"/>
    </source>
</evidence>
<organism evidence="1 2">
    <name type="scientific">Halanaerobium praevalens (strain ATCC 33744 / DSM 2228 / GSL)</name>
    <dbReference type="NCBI Taxonomy" id="572479"/>
    <lineage>
        <taxon>Bacteria</taxon>
        <taxon>Bacillati</taxon>
        <taxon>Bacillota</taxon>
        <taxon>Clostridia</taxon>
        <taxon>Halanaerobiales</taxon>
        <taxon>Halanaerobiaceae</taxon>
        <taxon>Halanaerobium</taxon>
    </lineage>
</organism>
<dbReference type="OrthoDB" id="9792989at2"/>
<dbReference type="EMBL" id="CP002175">
    <property type="protein sequence ID" value="ADO77151.1"/>
    <property type="molecule type" value="Genomic_DNA"/>
</dbReference>
<dbReference type="Gene3D" id="3.40.50.150">
    <property type="entry name" value="Vaccinia Virus protein VP39"/>
    <property type="match status" value="1"/>
</dbReference>
<evidence type="ECO:0000313" key="1">
    <source>
        <dbReference type="EMBL" id="ADO77151.1"/>
    </source>
</evidence>
<dbReference type="CDD" id="cd02440">
    <property type="entry name" value="AdoMet_MTases"/>
    <property type="match status" value="1"/>
</dbReference>
<name>E3DS27_HALPG</name>
<proteinExistence type="predicted"/>
<dbReference type="GO" id="GO:0032259">
    <property type="term" value="P:methylation"/>
    <property type="evidence" value="ECO:0007669"/>
    <property type="project" value="UniProtKB-KW"/>
</dbReference>
<dbReference type="STRING" id="572479.Hprae_0998"/>
<keyword evidence="1" id="KW-0489">Methyltransferase</keyword>
<dbReference type="PANTHER" id="PTHR35276">
    <property type="entry name" value="S-ADENOSYL-L-METHIONINE-DEPENDENT METHYLTRANSFERASES SUPERFAMILY PROTEIN"/>
    <property type="match status" value="1"/>
</dbReference>
<keyword evidence="2" id="KW-1185">Reference proteome</keyword>
<dbReference type="PANTHER" id="PTHR35276:SF1">
    <property type="entry name" value="TRNA (MNM(5)S(2)U34)-METHYLTRANSFERASE, CHLOROPLASTIC"/>
    <property type="match status" value="1"/>
</dbReference>
<sequence length="190" mass="21497">MKNKDFLNAVAYSHILLENNIDEGDLVIDATAGNGYDTKFLAELVKKKGKVYAFDLQAKAIENTNKLLKEHNLLERVELFQTGHQNLDQYLNKKIKAVIFNLGYLPGGDKALITKAESTILALEHSLKLLKKMGIIILVIYSGHLGGEKEKRAIFDFVNNLDSKRYNVLNYRFLNQPGIPPEIVAIKKRK</sequence>
<dbReference type="Pfam" id="PF06962">
    <property type="entry name" value="rRNA_methylase"/>
    <property type="match status" value="1"/>
</dbReference>
<keyword evidence="1" id="KW-0808">Transferase</keyword>
<dbReference type="AlphaFoldDB" id="E3DS27"/>